<dbReference type="Gene3D" id="3.40.640.10">
    <property type="entry name" value="Type I PLP-dependent aspartate aminotransferase-like (Major domain)"/>
    <property type="match status" value="1"/>
</dbReference>
<evidence type="ECO:0000256" key="2">
    <source>
        <dbReference type="ARBA" id="ARBA00022576"/>
    </source>
</evidence>
<dbReference type="PROSITE" id="PS00600">
    <property type="entry name" value="AA_TRANSFER_CLASS_3"/>
    <property type="match status" value="1"/>
</dbReference>
<evidence type="ECO:0000256" key="4">
    <source>
        <dbReference type="ARBA" id="ARBA00022898"/>
    </source>
</evidence>
<dbReference type="InterPro" id="IPR049704">
    <property type="entry name" value="Aminotrans_3_PPA_site"/>
</dbReference>
<dbReference type="Proteomes" id="UP000249340">
    <property type="component" value="Chromosome"/>
</dbReference>
<dbReference type="InterPro" id="IPR015421">
    <property type="entry name" value="PyrdxlP-dep_Trfase_major"/>
</dbReference>
<comment type="similarity">
    <text evidence="5">Belongs to the class-III pyridoxal-phosphate-dependent aminotransferase family.</text>
</comment>
<organism evidence="6 7">
    <name type="scientific">Peterkaempfera bronchialis</name>
    <dbReference type="NCBI Taxonomy" id="2126346"/>
    <lineage>
        <taxon>Bacteria</taxon>
        <taxon>Bacillati</taxon>
        <taxon>Actinomycetota</taxon>
        <taxon>Actinomycetes</taxon>
        <taxon>Kitasatosporales</taxon>
        <taxon>Streptomycetaceae</taxon>
        <taxon>Peterkaempfera</taxon>
    </lineage>
</organism>
<dbReference type="GO" id="GO:0008483">
    <property type="term" value="F:transaminase activity"/>
    <property type="evidence" value="ECO:0007669"/>
    <property type="project" value="UniProtKB-KW"/>
</dbReference>
<dbReference type="OrthoDB" id="9801834at2"/>
<dbReference type="InterPro" id="IPR015424">
    <property type="entry name" value="PyrdxlP-dep_Trfase"/>
</dbReference>
<name>A0A345SYP5_9ACTN</name>
<dbReference type="InterPro" id="IPR050103">
    <property type="entry name" value="Class-III_PLP-dep_AT"/>
</dbReference>
<dbReference type="EMBL" id="CP031264">
    <property type="protein sequence ID" value="AXI78850.1"/>
    <property type="molecule type" value="Genomic_DNA"/>
</dbReference>
<dbReference type="RefSeq" id="WP_111489532.1">
    <property type="nucleotide sequence ID" value="NZ_CP031264.1"/>
</dbReference>
<dbReference type="SUPFAM" id="SSF53383">
    <property type="entry name" value="PLP-dependent transferases"/>
    <property type="match status" value="1"/>
</dbReference>
<dbReference type="KEGG" id="stri:C7M71_016955"/>
<dbReference type="Gene3D" id="3.90.1150.10">
    <property type="entry name" value="Aspartate Aminotransferase, domain 1"/>
    <property type="match status" value="1"/>
</dbReference>
<evidence type="ECO:0000313" key="7">
    <source>
        <dbReference type="Proteomes" id="UP000249340"/>
    </source>
</evidence>
<dbReference type="InterPro" id="IPR015422">
    <property type="entry name" value="PyrdxlP-dep_Trfase_small"/>
</dbReference>
<dbReference type="PANTHER" id="PTHR11986:SF79">
    <property type="entry name" value="ACETYLORNITHINE AMINOTRANSFERASE, MITOCHONDRIAL"/>
    <property type="match status" value="1"/>
</dbReference>
<dbReference type="AlphaFoldDB" id="A0A345SYP5"/>
<evidence type="ECO:0000256" key="5">
    <source>
        <dbReference type="RuleBase" id="RU003560"/>
    </source>
</evidence>
<evidence type="ECO:0000256" key="1">
    <source>
        <dbReference type="ARBA" id="ARBA00001933"/>
    </source>
</evidence>
<dbReference type="GO" id="GO:0042802">
    <property type="term" value="F:identical protein binding"/>
    <property type="evidence" value="ECO:0007669"/>
    <property type="project" value="TreeGrafter"/>
</dbReference>
<dbReference type="PANTHER" id="PTHR11986">
    <property type="entry name" value="AMINOTRANSFERASE CLASS III"/>
    <property type="match status" value="1"/>
</dbReference>
<keyword evidence="7" id="KW-1185">Reference proteome</keyword>
<dbReference type="GO" id="GO:0030170">
    <property type="term" value="F:pyridoxal phosphate binding"/>
    <property type="evidence" value="ECO:0007669"/>
    <property type="project" value="InterPro"/>
</dbReference>
<evidence type="ECO:0000313" key="6">
    <source>
        <dbReference type="EMBL" id="AXI78850.1"/>
    </source>
</evidence>
<keyword evidence="3 6" id="KW-0808">Transferase</keyword>
<sequence>MTRLQAPVPEARSTGTVLGPEFVRGDGPWLFTEDGTAWFDGTSGSGAATLGHQHTAVTAAAAEQLLRITHTGCKLGSDARTRMVTAIGRISPYDEPAVLPTATGAEAVESALKIARAATGHRAVVAFRHGYHGKTAGALALTWRDEFKPHSDLPAHAVVRADLPDPRRPSADDAQTFAAHLSAALDRADLLGGTAAVVLEPVQVTEGILEVAPVLLDEIARQAHSRGALLVLDEIYTGLGRAGRLFTAELMAERPDLTLLGKTLGNGFPVGAVVGERHVVDALPPGVQTSTFSGHPVSCAAAAAVLDTVRSEALPARALALGARMAADLGALAARYPWIASVRTVGALAAFDCVRDGGPDPVRARAVTRAALHGRLLLFGGGPEGASVKIVPPALLDDDAYRSLAAGLADAVALADSGSEALT</sequence>
<gene>
    <name evidence="6" type="ORF">C7M71_016955</name>
</gene>
<reference evidence="7" key="1">
    <citation type="submission" date="2018-07" db="EMBL/GenBank/DDBJ databases">
        <title>Streptacidiphilus bronchialis DSM 106435 chromosome.</title>
        <authorList>
            <person name="Batra D."/>
            <person name="Gulvik C.A."/>
        </authorList>
    </citation>
    <scope>NUCLEOTIDE SEQUENCE [LARGE SCALE GENOMIC DNA]</scope>
    <source>
        <strain evidence="7">DSM 106435</strain>
    </source>
</reference>
<dbReference type="InterPro" id="IPR005814">
    <property type="entry name" value="Aminotrans_3"/>
</dbReference>
<accession>A0A345SYP5</accession>
<keyword evidence="4 5" id="KW-0663">Pyridoxal phosphate</keyword>
<comment type="cofactor">
    <cofactor evidence="1">
        <name>pyridoxal 5'-phosphate</name>
        <dbReference type="ChEBI" id="CHEBI:597326"/>
    </cofactor>
</comment>
<keyword evidence="2 6" id="KW-0032">Aminotransferase</keyword>
<protein>
    <submittedName>
        <fullName evidence="6">Aspartate aminotransferase family protein</fullName>
    </submittedName>
</protein>
<evidence type="ECO:0000256" key="3">
    <source>
        <dbReference type="ARBA" id="ARBA00022679"/>
    </source>
</evidence>
<dbReference type="CDD" id="cd00610">
    <property type="entry name" value="OAT_like"/>
    <property type="match status" value="1"/>
</dbReference>
<dbReference type="Pfam" id="PF00202">
    <property type="entry name" value="Aminotran_3"/>
    <property type="match status" value="1"/>
</dbReference>
<proteinExistence type="inferred from homology"/>